<evidence type="ECO:0000313" key="3">
    <source>
        <dbReference type="EMBL" id="KQB86043.1"/>
    </source>
</evidence>
<dbReference type="OrthoDB" id="5180791at2"/>
<organism evidence="3 4">
    <name type="scientific">Corynebacterium lowii</name>
    <dbReference type="NCBI Taxonomy" id="1544413"/>
    <lineage>
        <taxon>Bacteria</taxon>
        <taxon>Bacillati</taxon>
        <taxon>Actinomycetota</taxon>
        <taxon>Actinomycetes</taxon>
        <taxon>Mycobacteriales</taxon>
        <taxon>Corynebacteriaceae</taxon>
        <taxon>Corynebacterium</taxon>
    </lineage>
</organism>
<evidence type="ECO:0000256" key="1">
    <source>
        <dbReference type="SAM" id="MobiDB-lite"/>
    </source>
</evidence>
<dbReference type="Pfam" id="PF11268">
    <property type="entry name" value="DUF3071"/>
    <property type="match status" value="1"/>
</dbReference>
<dbReference type="NCBIfam" id="NF040712">
    <property type="entry name" value="SepH"/>
    <property type="match status" value="1"/>
</dbReference>
<dbReference type="Proteomes" id="UP000050488">
    <property type="component" value="Unassembled WGS sequence"/>
</dbReference>
<accession>A0A0Q0YUL7</accession>
<dbReference type="InterPro" id="IPR047682">
    <property type="entry name" value="SepH-like"/>
</dbReference>
<gene>
    <name evidence="3" type="ORF">Clow_01787</name>
</gene>
<dbReference type="RefSeq" id="WP_055178365.1">
    <property type="nucleotide sequence ID" value="NZ_JAUSQY010000001.1"/>
</dbReference>
<reference evidence="3 4" key="1">
    <citation type="submission" date="2015-10" db="EMBL/GenBank/DDBJ databases">
        <title>Corynebacteirum lowii and Corynebacterium oculi species nova, derived from human clinical disease and and emended description of Corynebacterium mastiditis.</title>
        <authorList>
            <person name="Bernard K."/>
            <person name="Pacheco A.L."/>
            <person name="Mcdougall C."/>
            <person name="Burtx T."/>
            <person name="Weibe D."/>
            <person name="Tyler S."/>
            <person name="Olson A.B."/>
            <person name="Cnockaert M."/>
            <person name="Eguchi H."/>
            <person name="Kuwahara T."/>
            <person name="Nakayama-Imaohji H."/>
            <person name="Boudewijins M."/>
            <person name="Van Hoecke F."/>
            <person name="Bernier A.-M."/>
            <person name="Vandamme P."/>
        </authorList>
    </citation>
    <scope>NUCLEOTIDE SEQUENCE [LARGE SCALE GENOMIC DNA]</scope>
    <source>
        <strain evidence="3 4">NML 130206</strain>
    </source>
</reference>
<dbReference type="EMBL" id="LKEV01000005">
    <property type="protein sequence ID" value="KQB86043.1"/>
    <property type="molecule type" value="Genomic_DNA"/>
</dbReference>
<evidence type="ECO:0000259" key="2">
    <source>
        <dbReference type="Pfam" id="PF11268"/>
    </source>
</evidence>
<protein>
    <recommendedName>
        <fullName evidence="2">DUF3071 domain-containing protein</fullName>
    </recommendedName>
</protein>
<keyword evidence="4" id="KW-1185">Reference proteome</keyword>
<feature type="domain" description="DUF3071" evidence="2">
    <location>
        <begin position="1"/>
        <end position="159"/>
    </location>
</feature>
<feature type="region of interest" description="Disordered" evidence="1">
    <location>
        <begin position="182"/>
        <end position="244"/>
    </location>
</feature>
<dbReference type="PATRIC" id="fig|1544413.3.peg.1794"/>
<sequence>MRELHLIRSESTGNTLVLSESPDGERFSLAADEVRAMLAASEEKSEPRALTLRPRDIQDRIRGGATVAQVAEQMGVPEARVEPYAHPVLLERARIAELAKNSHPVREDGPARLTLWEVLATALAARGEDLSRSTWDAHRETAGQWIVVVTWDEHRAEWTLQNHTSSSATTVARNPLAAELMTAQRPAPQRPTPVAEEPPREEESLLQHPDPTPAAPAKKRRKAVTPHWEDVLLGVRTNTKRPRS</sequence>
<dbReference type="InterPro" id="IPR021421">
    <property type="entry name" value="DUF3071"/>
</dbReference>
<evidence type="ECO:0000313" key="4">
    <source>
        <dbReference type="Proteomes" id="UP000050488"/>
    </source>
</evidence>
<proteinExistence type="predicted"/>
<comment type="caution">
    <text evidence="3">The sequence shown here is derived from an EMBL/GenBank/DDBJ whole genome shotgun (WGS) entry which is preliminary data.</text>
</comment>
<dbReference type="AlphaFoldDB" id="A0A0Q0YUL7"/>
<name>A0A0Q0YUL7_9CORY</name>
<dbReference type="STRING" id="1544413.Clow_01787"/>